<dbReference type="PROSITE" id="PS50975">
    <property type="entry name" value="ATP_GRASP"/>
    <property type="match status" value="1"/>
</dbReference>
<dbReference type="Gene3D" id="3.30.470.20">
    <property type="entry name" value="ATP-grasp fold, B domain"/>
    <property type="match status" value="1"/>
</dbReference>
<dbReference type="EMBL" id="VBAI01000006">
    <property type="protein sequence ID" value="TMJ13521.1"/>
    <property type="molecule type" value="Genomic_DNA"/>
</dbReference>
<evidence type="ECO:0000313" key="3">
    <source>
        <dbReference type="EMBL" id="TMJ06145.1"/>
    </source>
</evidence>
<dbReference type="PROSITE" id="PS00867">
    <property type="entry name" value="CPSASE_2"/>
    <property type="match status" value="1"/>
</dbReference>
<sequence>MVPKAFDALVLDARLRQALVAVRSLGRRHLAVAALENSSAPPAFWSRWCRQGFACQADDASPGYLAYLEQVLERMGVGVLIPSADGTIALLRRHRARLDARVRIALADEPSLAVVVNKERTLAMARHLGIGVPPSVVVGTASEVPAALNEIGLPAVVKPNESWAEGVGTRVVSQLVTTPGEAHRAVEALTRAGGVTLLQPLLSGRREAVSLLYARGRIYARFAQWAKRTRPPLGGESIVRQSIAVPADIGRQAEQLVRELDLEGYCEVEFRRDGTGVPYLMEINPRLSASVEIAVRSGVDFPYLLYQWASGGPIETVTGYRTGTWMRYLLGDIMTTIAAARQRGRPGVPPPARAMLDFGLAFFQPMGYDCADWTDPLPAVKAAANFMRQSVKVIGRTLPRSWKQVL</sequence>
<dbReference type="SUPFAM" id="SSF56059">
    <property type="entry name" value="Glutathione synthetase ATP-binding domain-like"/>
    <property type="match status" value="1"/>
</dbReference>
<dbReference type="EMBL" id="VBAJ01000235">
    <property type="protein sequence ID" value="TMJ06145.1"/>
    <property type="molecule type" value="Genomic_DNA"/>
</dbReference>
<evidence type="ECO:0000256" key="1">
    <source>
        <dbReference type="PROSITE-ProRule" id="PRU00409"/>
    </source>
</evidence>
<proteinExistence type="predicted"/>
<comment type="caution">
    <text evidence="4">The sequence shown here is derived from an EMBL/GenBank/DDBJ whole genome shotgun (WGS) entry which is preliminary data.</text>
</comment>
<dbReference type="Gene3D" id="3.30.1490.20">
    <property type="entry name" value="ATP-grasp fold, A domain"/>
    <property type="match status" value="1"/>
</dbReference>
<dbReference type="GO" id="GO:0046872">
    <property type="term" value="F:metal ion binding"/>
    <property type="evidence" value="ECO:0007669"/>
    <property type="project" value="InterPro"/>
</dbReference>
<dbReference type="AlphaFoldDB" id="A0A537LZR5"/>
<protein>
    <recommendedName>
        <fullName evidence="2">ATP-grasp domain-containing protein</fullName>
    </recommendedName>
</protein>
<dbReference type="Proteomes" id="UP000315217">
    <property type="component" value="Unassembled WGS sequence"/>
</dbReference>
<organism evidence="4 5">
    <name type="scientific">Candidatus Segetimicrobium genomatis</name>
    <dbReference type="NCBI Taxonomy" id="2569760"/>
    <lineage>
        <taxon>Bacteria</taxon>
        <taxon>Bacillati</taxon>
        <taxon>Candidatus Sysuimicrobiota</taxon>
        <taxon>Candidatus Sysuimicrobiia</taxon>
        <taxon>Candidatus Sysuimicrobiales</taxon>
        <taxon>Candidatus Segetimicrobiaceae</taxon>
        <taxon>Candidatus Segetimicrobium</taxon>
    </lineage>
</organism>
<evidence type="ECO:0000313" key="6">
    <source>
        <dbReference type="Proteomes" id="UP000318661"/>
    </source>
</evidence>
<evidence type="ECO:0000313" key="5">
    <source>
        <dbReference type="Proteomes" id="UP000315217"/>
    </source>
</evidence>
<dbReference type="InterPro" id="IPR011761">
    <property type="entry name" value="ATP-grasp"/>
</dbReference>
<feature type="domain" description="ATP-grasp" evidence="2">
    <location>
        <begin position="122"/>
        <end position="310"/>
    </location>
</feature>
<keyword evidence="1" id="KW-0067">ATP-binding</keyword>
<reference evidence="5 6" key="1">
    <citation type="journal article" date="2019" name="Nat. Microbiol.">
        <title>Mediterranean grassland soil C-N compound turnover is dependent on rainfall and depth, and is mediated by genomically divergent microorganisms.</title>
        <authorList>
            <person name="Diamond S."/>
            <person name="Andeer P.F."/>
            <person name="Li Z."/>
            <person name="Crits-Christoph A."/>
            <person name="Burstein D."/>
            <person name="Anantharaman K."/>
            <person name="Lane K.R."/>
            <person name="Thomas B.C."/>
            <person name="Pan C."/>
            <person name="Northen T.R."/>
            <person name="Banfield J.F."/>
        </authorList>
    </citation>
    <scope>NUCLEOTIDE SEQUENCE [LARGE SCALE GENOMIC DNA]</scope>
    <source>
        <strain evidence="4">NP_1</strain>
        <strain evidence="3">NP_2</strain>
    </source>
</reference>
<dbReference type="InterPro" id="IPR005479">
    <property type="entry name" value="CPAse_ATP-bd"/>
</dbReference>
<dbReference type="Proteomes" id="UP000318661">
    <property type="component" value="Unassembled WGS sequence"/>
</dbReference>
<gene>
    <name evidence="4" type="ORF">E6G98_00265</name>
    <name evidence="3" type="ORF">E6G99_09235</name>
</gene>
<keyword evidence="1" id="KW-0547">Nucleotide-binding</keyword>
<dbReference type="Pfam" id="PF15632">
    <property type="entry name" value="ATPgrasp_Ter"/>
    <property type="match status" value="1"/>
</dbReference>
<accession>A0A537LZR5</accession>
<evidence type="ECO:0000313" key="4">
    <source>
        <dbReference type="EMBL" id="TMJ13521.1"/>
    </source>
</evidence>
<dbReference type="InterPro" id="IPR013815">
    <property type="entry name" value="ATP_grasp_subdomain_1"/>
</dbReference>
<name>A0A537LZR5_9BACT</name>
<dbReference type="GO" id="GO:0005524">
    <property type="term" value="F:ATP binding"/>
    <property type="evidence" value="ECO:0007669"/>
    <property type="project" value="UniProtKB-UniRule"/>
</dbReference>
<evidence type="ECO:0000259" key="2">
    <source>
        <dbReference type="PROSITE" id="PS50975"/>
    </source>
</evidence>